<protein>
    <submittedName>
        <fullName evidence="2">Uncharacterized protein</fullName>
    </submittedName>
</protein>
<dbReference type="Proteomes" id="UP001190700">
    <property type="component" value="Unassembled WGS sequence"/>
</dbReference>
<dbReference type="EMBL" id="LGRX02001661">
    <property type="protein sequence ID" value="KAK3285724.1"/>
    <property type="molecule type" value="Genomic_DNA"/>
</dbReference>
<comment type="caution">
    <text evidence="2">The sequence shown here is derived from an EMBL/GenBank/DDBJ whole genome shotgun (WGS) entry which is preliminary data.</text>
</comment>
<organism evidence="2 4">
    <name type="scientific">Cymbomonas tetramitiformis</name>
    <dbReference type="NCBI Taxonomy" id="36881"/>
    <lineage>
        <taxon>Eukaryota</taxon>
        <taxon>Viridiplantae</taxon>
        <taxon>Chlorophyta</taxon>
        <taxon>Pyramimonadophyceae</taxon>
        <taxon>Pyramimonadales</taxon>
        <taxon>Pyramimonadaceae</taxon>
        <taxon>Cymbomonas</taxon>
    </lineage>
</organism>
<evidence type="ECO:0000313" key="4">
    <source>
        <dbReference type="Proteomes" id="UP001190700"/>
    </source>
</evidence>
<evidence type="ECO:0000313" key="3">
    <source>
        <dbReference type="EMBL" id="KAK3288644.1"/>
    </source>
</evidence>
<proteinExistence type="predicted"/>
<gene>
    <name evidence="3" type="ORF">CYMTET_3862</name>
    <name evidence="2" type="ORF">CYMTET_6685</name>
</gene>
<name>A0AAE0LI80_9CHLO</name>
<reference evidence="2" key="2">
    <citation type="submission" date="2023-06" db="EMBL/GenBank/DDBJ databases">
        <title>Long-read-based genome assembly of the green algal bacterivore Cymbomonas tetramitiformis.</title>
        <authorList>
            <person name="Gyaltshen Y."/>
            <person name="Rozenberg A."/>
            <person name="Paasch A."/>
            <person name="Burns J.A."/>
            <person name="Warring S."/>
            <person name="Larson R."/>
            <person name="Maurer-Alcala X."/>
            <person name="Dacks J."/>
            <person name="Kim E."/>
        </authorList>
    </citation>
    <scope>NUCLEOTIDE SEQUENCE</scope>
    <source>
        <strain evidence="2">PLY_AMNH</strain>
    </source>
</reference>
<dbReference type="AlphaFoldDB" id="A0AAE0LI80"/>
<evidence type="ECO:0000256" key="1">
    <source>
        <dbReference type="SAM" id="MobiDB-lite"/>
    </source>
</evidence>
<accession>A0AAE0LI80</accession>
<keyword evidence="4" id="KW-1185">Reference proteome</keyword>
<evidence type="ECO:0000313" key="2">
    <source>
        <dbReference type="EMBL" id="KAK3285724.1"/>
    </source>
</evidence>
<feature type="region of interest" description="Disordered" evidence="1">
    <location>
        <begin position="94"/>
        <end position="137"/>
    </location>
</feature>
<reference evidence="2 4" key="1">
    <citation type="journal article" date="2015" name="Genome Biol. Evol.">
        <title>Comparative Genomics of a Bacterivorous Green Alga Reveals Evolutionary Causalities and Consequences of Phago-Mixotrophic Mode of Nutrition.</title>
        <authorList>
            <person name="Burns J.A."/>
            <person name="Paasch A."/>
            <person name="Narechania A."/>
            <person name="Kim E."/>
        </authorList>
    </citation>
    <scope>NUCLEOTIDE SEQUENCE [LARGE SCALE GENOMIC DNA]</scope>
    <source>
        <strain evidence="2">PLY_AMNH</strain>
    </source>
</reference>
<dbReference type="EMBL" id="LGRX02000421">
    <property type="protein sequence ID" value="KAK3288644.1"/>
    <property type="molecule type" value="Genomic_DNA"/>
</dbReference>
<sequence>MNPEAIVFAPSERTNEAPRIEFDCNTRLVECERYICSLQGQIQLLRELAGLPAIAFAHSYSSYAYVRPVVYDVAQPTVSASMCVNSPRPREGCGTAFGDGLSARTDRSPSANSGLDRPYGPPSSPQQTPSADSVTRQRAAEVQCGPKIALQKTVSVQCDTAGDASVCACTQTPAMRAPASADVGLQCAASPKASRCTSVQCDPLMVVTDDHNVVRRVLYGWKATLARHALSMVDENRVRKLVGASTFRKSRVATNLFQAWFGIVLRGKQRARRVSIALARWRGVCLQEMATKLRERESNLYDLEDDRHMTIEQNKDLVLTVDSLRFELKEQEGRLANTRASCTDLLKRLRVAGDCVKAMQKGFVIHCNMCRKVMLRMTGDETGDSVCSIQATEECDNQEENEKILDFAHTHLTHATMTNLIPLREV</sequence>
<feature type="compositionally biased region" description="Polar residues" evidence="1">
    <location>
        <begin position="125"/>
        <end position="136"/>
    </location>
</feature>